<evidence type="ECO:0000256" key="1">
    <source>
        <dbReference type="SAM" id="SignalP"/>
    </source>
</evidence>
<reference evidence="3" key="2">
    <citation type="journal article" date="2018" name="Nat. Commun.">
        <title>Extreme sensitivity to ultraviolet light in the fungal pathogen causing white-nose syndrome of bats.</title>
        <authorList>
            <person name="Palmer J.M."/>
            <person name="Drees K.P."/>
            <person name="Foster J.T."/>
            <person name="Lindner D.L."/>
        </authorList>
    </citation>
    <scope>NUCLEOTIDE SEQUENCE [LARGE SCALE GENOMIC DNA]</scope>
    <source>
        <strain evidence="3">UAMH 10579</strain>
    </source>
</reference>
<evidence type="ECO:0000313" key="3">
    <source>
        <dbReference type="Proteomes" id="UP000091956"/>
    </source>
</evidence>
<dbReference type="RefSeq" id="XP_018125365.1">
    <property type="nucleotide sequence ID" value="XM_018279868.2"/>
</dbReference>
<sequence>MRFTTTTTLSTLSLLLALPTLSTATPCKANEVGVGYTYMTNGQTPQGAGVLWVQPTIFATDCGVLASSHQSHYCNMGWDDPSGIVACDKDRKATGVVLNGRHYGNCYSPSSYICAAWLWGKASAEMCCIRDV</sequence>
<proteinExistence type="predicted"/>
<keyword evidence="3" id="KW-1185">Reference proteome</keyword>
<reference evidence="2 3" key="1">
    <citation type="submission" date="2016-03" db="EMBL/GenBank/DDBJ databases">
        <title>Comparative genomics of Pseudogymnoascus destructans, the fungus causing white-nose syndrome of bats.</title>
        <authorList>
            <person name="Palmer J.M."/>
            <person name="Drees K.P."/>
            <person name="Foster J.T."/>
            <person name="Lindner D.L."/>
        </authorList>
    </citation>
    <scope>NUCLEOTIDE SEQUENCE [LARGE SCALE GENOMIC DNA]</scope>
    <source>
        <strain evidence="2 3">UAMH 10579</strain>
    </source>
</reference>
<evidence type="ECO:0000313" key="2">
    <source>
        <dbReference type="EMBL" id="OBT91632.1"/>
    </source>
</evidence>
<accession>A0A1B8G735</accession>
<keyword evidence="1" id="KW-0732">Signal</keyword>
<protein>
    <submittedName>
        <fullName evidence="2">Uncharacterized protein</fullName>
    </submittedName>
</protein>
<feature type="chain" id="PRO_5008608371" evidence="1">
    <location>
        <begin position="25"/>
        <end position="132"/>
    </location>
</feature>
<name>A0A1B8G735_9PEZI</name>
<dbReference type="AlphaFoldDB" id="A0A1B8G735"/>
<feature type="signal peptide" evidence="1">
    <location>
        <begin position="1"/>
        <end position="24"/>
    </location>
</feature>
<dbReference type="EMBL" id="KV460284">
    <property type="protein sequence ID" value="OBT91632.1"/>
    <property type="molecule type" value="Genomic_DNA"/>
</dbReference>
<gene>
    <name evidence="2" type="ORF">VE01_10470</name>
</gene>
<dbReference type="GeneID" id="28843856"/>
<dbReference type="Proteomes" id="UP000091956">
    <property type="component" value="Unassembled WGS sequence"/>
</dbReference>
<organism evidence="2 3">
    <name type="scientific">Pseudogymnoascus verrucosus</name>
    <dbReference type="NCBI Taxonomy" id="342668"/>
    <lineage>
        <taxon>Eukaryota</taxon>
        <taxon>Fungi</taxon>
        <taxon>Dikarya</taxon>
        <taxon>Ascomycota</taxon>
        <taxon>Pezizomycotina</taxon>
        <taxon>Leotiomycetes</taxon>
        <taxon>Thelebolales</taxon>
        <taxon>Thelebolaceae</taxon>
        <taxon>Pseudogymnoascus</taxon>
    </lineage>
</organism>